<dbReference type="InterPro" id="IPR008928">
    <property type="entry name" value="6-hairpin_glycosidase_sf"/>
</dbReference>
<reference evidence="1 2" key="1">
    <citation type="journal article" date="2018" name="Antonie Van Leeuwenhoek">
        <title>Larkinella terrae sp. nov., isolated from soil on Jeju Island, South Korea.</title>
        <authorList>
            <person name="Ten L.N."/>
            <person name="Jeon J."/>
            <person name="Park S.J."/>
            <person name="Park S."/>
            <person name="Lee S.Y."/>
            <person name="Kim M.K."/>
            <person name="Jung H.Y."/>
        </authorList>
    </citation>
    <scope>NUCLEOTIDE SEQUENCE [LARGE SCALE GENOMIC DNA]</scope>
    <source>
        <strain evidence="1 2">KCTC 52001</strain>
    </source>
</reference>
<accession>A0A7K0ECK1</accession>
<evidence type="ECO:0000313" key="2">
    <source>
        <dbReference type="Proteomes" id="UP000441754"/>
    </source>
</evidence>
<organism evidence="1 2">
    <name type="scientific">Larkinella terrae</name>
    <dbReference type="NCBI Taxonomy" id="2025311"/>
    <lineage>
        <taxon>Bacteria</taxon>
        <taxon>Pseudomonadati</taxon>
        <taxon>Bacteroidota</taxon>
        <taxon>Cytophagia</taxon>
        <taxon>Cytophagales</taxon>
        <taxon>Spirosomataceae</taxon>
        <taxon>Larkinella</taxon>
    </lineage>
</organism>
<dbReference type="SUPFAM" id="SSF48208">
    <property type="entry name" value="Six-hairpin glycosidases"/>
    <property type="match status" value="1"/>
</dbReference>
<comment type="caution">
    <text evidence="1">The sequence shown here is derived from an EMBL/GenBank/DDBJ whole genome shotgun (WGS) entry which is preliminary data.</text>
</comment>
<dbReference type="OrthoDB" id="7520791at2"/>
<keyword evidence="2" id="KW-1185">Reference proteome</keyword>
<name>A0A7K0ECK1_9BACT</name>
<evidence type="ECO:0000313" key="1">
    <source>
        <dbReference type="EMBL" id="MRS59687.1"/>
    </source>
</evidence>
<dbReference type="AlphaFoldDB" id="A0A7K0ECK1"/>
<dbReference type="Proteomes" id="UP000441754">
    <property type="component" value="Unassembled WGS sequence"/>
</dbReference>
<protein>
    <submittedName>
        <fullName evidence="1">Uncharacterized protein</fullName>
    </submittedName>
</protein>
<proteinExistence type="predicted"/>
<dbReference type="EMBL" id="WJXZ01000001">
    <property type="protein sequence ID" value="MRS59687.1"/>
    <property type="molecule type" value="Genomic_DNA"/>
</dbReference>
<dbReference type="RefSeq" id="WP_154171913.1">
    <property type="nucleotide sequence ID" value="NZ_WJXZ01000001.1"/>
</dbReference>
<dbReference type="GO" id="GO:0005975">
    <property type="term" value="P:carbohydrate metabolic process"/>
    <property type="evidence" value="ECO:0007669"/>
    <property type="project" value="InterPro"/>
</dbReference>
<gene>
    <name evidence="1" type="ORF">GJJ30_00170</name>
</gene>
<sequence length="762" mass="86696">MPETSYNSPTYWQASTELKETSQWVKGLDEQLKQSKERANAPLKLSPGKLQTARTTNSFWFIYQFDSGCQLAIRTCYDPQFIEKPRVVRKQKTAVEYEIPGALGVFRVRVECPEGAGSLLRYTTSLKPENPFSVQAFPRDIYLLDKNHNPEPTRGMVYVTQSGPTAGLAYLSVTQPQPGTLFYLQNFTALNDYFQATQTDPCDTVSAQWPEVGFALPGSENPLPAGKEIVLSDAYVYLNDQVPRSEFEAADQFLEAIACVYKNLPKPETAYYDWPKAAEKTIEALSTSTHCGRTINRNYYLNAYVDATGKPPESMVQLAILVPLWEYQEWLGEPVNLVERLKKNLPSFYNDTHETIMRWLPGGEFKEDKESRSEEQDPNKIDSWYLLHTLMNLGRLADKGDTDAKELLFRSLEFVIKTAHEFKYDWPVFYDVRTLAVVKAETEEGMGGELDVAGLYTHVMLQAYELTKEPRYLQEAEASATLLQGKGFELLYQSNITIMSALTLAKLWKTTGNRLYFDQSRLSVANVLAKLWIWEGGFGAGATRSTFLGMAPLKNAPYLAAYEEAEIYATVLNYLKEVGPDVPDPIRLLFAEYMKYLLHRGKFYFPSELPADTICQEPREGRTIRELPIPLEDIPTGWKQAGEVGQEVYGGALAAILTTYTYKRFEKIPVVIYSDYPIYHSEYEMTDKKQGYVVIRLAGTADFQCRIRLLPKNRSLPSVQLFDETAPGSSPLKPVESTKQYQEYRVRGNQQLRIEWNSEAHK</sequence>